<sequence length="98" mass="11156">PDSLLLSFAFFNNSIELLRAEILFSMLCFQFDGSLGLSEASWQHHCTVWRILATSHMVLGGLVTMYSPAFWFREKSSSLSTFASGTFRVLWNPVFKIL</sequence>
<accession>A0ABQ7HXF2</accession>
<keyword evidence="2" id="KW-1185">Reference proteome</keyword>
<comment type="caution">
    <text evidence="1">The sequence shown here is derived from an EMBL/GenBank/DDBJ whole genome shotgun (WGS) entry which is preliminary data.</text>
</comment>
<dbReference type="Proteomes" id="UP001516464">
    <property type="component" value="Unassembled WGS sequence"/>
</dbReference>
<name>A0ABQ7HXF2_9MICR</name>
<evidence type="ECO:0000313" key="2">
    <source>
        <dbReference type="Proteomes" id="UP001516464"/>
    </source>
</evidence>
<feature type="non-terminal residue" evidence="1">
    <location>
        <position position="1"/>
    </location>
</feature>
<reference evidence="1 2" key="1">
    <citation type="submission" date="2019-01" db="EMBL/GenBank/DDBJ databases">
        <title>Genomes sequencing and comparative genomics of infectious freshwater microsporidia, Cucumispora dikerogammari and Thelohania contejeani.</title>
        <authorList>
            <person name="Cormier A."/>
            <person name="Giraud I."/>
            <person name="Wattier R."/>
            <person name="Teixeira M."/>
            <person name="Grandjean F."/>
            <person name="Rigaud T."/>
            <person name="Cordaux R."/>
        </authorList>
    </citation>
    <scope>NUCLEOTIDE SEQUENCE [LARGE SCALE GENOMIC DNA]</scope>
    <source>
        <strain evidence="1">T1</strain>
        <tissue evidence="1">Spores</tissue>
    </source>
</reference>
<dbReference type="EMBL" id="SBIQ01000171">
    <property type="protein sequence ID" value="KAF7682842.1"/>
    <property type="molecule type" value="Genomic_DNA"/>
</dbReference>
<gene>
    <name evidence="1" type="ORF">TCON_1942</name>
</gene>
<protein>
    <submittedName>
        <fullName evidence="1">Uncharacterized protein</fullName>
    </submittedName>
</protein>
<proteinExistence type="predicted"/>
<organism evidence="1 2">
    <name type="scientific">Astathelohania contejeani</name>
    <dbReference type="NCBI Taxonomy" id="164912"/>
    <lineage>
        <taxon>Eukaryota</taxon>
        <taxon>Fungi</taxon>
        <taxon>Fungi incertae sedis</taxon>
        <taxon>Microsporidia</taxon>
        <taxon>Astathelohaniidae</taxon>
        <taxon>Astathelohania</taxon>
    </lineage>
</organism>
<evidence type="ECO:0000313" key="1">
    <source>
        <dbReference type="EMBL" id="KAF7682842.1"/>
    </source>
</evidence>